<accession>A0AAE1B9C1</accession>
<dbReference type="AlphaFoldDB" id="A0AAE1B9C1"/>
<dbReference type="Proteomes" id="UP001283361">
    <property type="component" value="Unassembled WGS sequence"/>
</dbReference>
<gene>
    <name evidence="1" type="ORF">RRG08_064651</name>
</gene>
<sequence>MSPFTRSGVTCLGPAWPIVARSGYWHDKTRYIVASSGYWHDKLRYIVAHVCCSPPVAGIGDRSKLFMGAVRTAPEATLAARRRAKGELHFQNEAANSCIVLQNFEKRLIGSKGYASGLKGYAIGLKGYAIGLMGYAIGLKGYAIGIKGNGNIPERERWGLLNTRLSRERQF</sequence>
<reference evidence="1" key="1">
    <citation type="journal article" date="2023" name="G3 (Bethesda)">
        <title>A reference genome for the long-term kleptoplast-retaining sea slug Elysia crispata morphotype clarki.</title>
        <authorList>
            <person name="Eastman K.E."/>
            <person name="Pendleton A.L."/>
            <person name="Shaikh M.A."/>
            <person name="Suttiyut T."/>
            <person name="Ogas R."/>
            <person name="Tomko P."/>
            <person name="Gavelis G."/>
            <person name="Widhalm J.R."/>
            <person name="Wisecaver J.H."/>
        </authorList>
    </citation>
    <scope>NUCLEOTIDE SEQUENCE</scope>
    <source>
        <strain evidence="1">ECLA1</strain>
    </source>
</reference>
<name>A0AAE1B9C1_9GAST</name>
<evidence type="ECO:0000313" key="1">
    <source>
        <dbReference type="EMBL" id="KAK3802058.1"/>
    </source>
</evidence>
<evidence type="ECO:0000313" key="2">
    <source>
        <dbReference type="Proteomes" id="UP001283361"/>
    </source>
</evidence>
<keyword evidence="2" id="KW-1185">Reference proteome</keyword>
<organism evidence="1 2">
    <name type="scientific">Elysia crispata</name>
    <name type="common">lettuce slug</name>
    <dbReference type="NCBI Taxonomy" id="231223"/>
    <lineage>
        <taxon>Eukaryota</taxon>
        <taxon>Metazoa</taxon>
        <taxon>Spiralia</taxon>
        <taxon>Lophotrochozoa</taxon>
        <taxon>Mollusca</taxon>
        <taxon>Gastropoda</taxon>
        <taxon>Heterobranchia</taxon>
        <taxon>Euthyneura</taxon>
        <taxon>Panpulmonata</taxon>
        <taxon>Sacoglossa</taxon>
        <taxon>Placobranchoidea</taxon>
        <taxon>Plakobranchidae</taxon>
        <taxon>Elysia</taxon>
    </lineage>
</organism>
<dbReference type="EMBL" id="JAWDGP010000269">
    <property type="protein sequence ID" value="KAK3802058.1"/>
    <property type="molecule type" value="Genomic_DNA"/>
</dbReference>
<comment type="caution">
    <text evidence="1">The sequence shown here is derived from an EMBL/GenBank/DDBJ whole genome shotgun (WGS) entry which is preliminary data.</text>
</comment>
<proteinExistence type="predicted"/>
<protein>
    <submittedName>
        <fullName evidence="1">Uncharacterized protein</fullName>
    </submittedName>
</protein>